<keyword evidence="3" id="KW-0812">Transmembrane</keyword>
<feature type="transmembrane region" description="Helical" evidence="3">
    <location>
        <begin position="153"/>
        <end position="178"/>
    </location>
</feature>
<organism evidence="4 5">
    <name type="scientific">Tardiphaga robiniae</name>
    <dbReference type="NCBI Taxonomy" id="943830"/>
    <lineage>
        <taxon>Bacteria</taxon>
        <taxon>Pseudomonadati</taxon>
        <taxon>Pseudomonadota</taxon>
        <taxon>Alphaproteobacteria</taxon>
        <taxon>Hyphomicrobiales</taxon>
        <taxon>Nitrobacteraceae</taxon>
        <taxon>Tardiphaga</taxon>
    </lineage>
</organism>
<dbReference type="AlphaFoldDB" id="A0A163XZZ7"/>
<dbReference type="PANTHER" id="PTHR34295">
    <property type="entry name" value="BIOTIN TRANSPORTER BIOY"/>
    <property type="match status" value="1"/>
</dbReference>
<dbReference type="Pfam" id="PF02632">
    <property type="entry name" value="BioY"/>
    <property type="match status" value="1"/>
</dbReference>
<proteinExistence type="inferred from homology"/>
<dbReference type="GO" id="GO:0005886">
    <property type="term" value="C:plasma membrane"/>
    <property type="evidence" value="ECO:0007669"/>
    <property type="project" value="UniProtKB-SubCell"/>
</dbReference>
<feature type="transmembrane region" description="Helical" evidence="3">
    <location>
        <begin position="89"/>
        <end position="110"/>
    </location>
</feature>
<feature type="transmembrane region" description="Helical" evidence="3">
    <location>
        <begin position="122"/>
        <end position="141"/>
    </location>
</feature>
<dbReference type="STRING" id="943830.A4A58_14115"/>
<evidence type="ECO:0000313" key="4">
    <source>
        <dbReference type="EMBL" id="KZD21616.1"/>
    </source>
</evidence>
<dbReference type="Gene3D" id="1.10.1760.20">
    <property type="match status" value="1"/>
</dbReference>
<keyword evidence="2" id="KW-1003">Cell membrane</keyword>
<evidence type="ECO:0000313" key="5">
    <source>
        <dbReference type="Proteomes" id="UP000076574"/>
    </source>
</evidence>
<name>A0A163XZZ7_9BRAD</name>
<keyword evidence="2" id="KW-0813">Transport</keyword>
<comment type="similarity">
    <text evidence="1 2">Belongs to the BioY family.</text>
</comment>
<evidence type="ECO:0000256" key="2">
    <source>
        <dbReference type="PIRNR" id="PIRNR016661"/>
    </source>
</evidence>
<keyword evidence="3" id="KW-1133">Transmembrane helix</keyword>
<comment type="caution">
    <text evidence="4">The sequence shown here is derived from an EMBL/GenBank/DDBJ whole genome shotgun (WGS) entry which is preliminary data.</text>
</comment>
<dbReference type="GO" id="GO:0015225">
    <property type="term" value="F:biotin transmembrane transporter activity"/>
    <property type="evidence" value="ECO:0007669"/>
    <property type="project" value="UniProtKB-UniRule"/>
</dbReference>
<gene>
    <name evidence="4" type="ORF">A4A58_14115</name>
</gene>
<dbReference type="InterPro" id="IPR003784">
    <property type="entry name" value="BioY"/>
</dbReference>
<dbReference type="Proteomes" id="UP000076574">
    <property type="component" value="Unassembled WGS sequence"/>
</dbReference>
<dbReference type="PANTHER" id="PTHR34295:SF1">
    <property type="entry name" value="BIOTIN TRANSPORTER BIOY"/>
    <property type="match status" value="1"/>
</dbReference>
<accession>A0A163XZZ7</accession>
<evidence type="ECO:0000256" key="1">
    <source>
        <dbReference type="ARBA" id="ARBA00010692"/>
    </source>
</evidence>
<sequence>MWWPTRRKGFAVVRRAVVLAAFGVALLAVSAKVNLPLPHVPMTLQTLVVLMIGAVYGWRLGVVTIIAYLAVGALGLPVFAGPVGGLKPLTGATAGFLSGFVVAAFITGWFSERGWDRSMVRLFVAMAIGHIVIMAMGFAWLAYGMKLGAEKAWLVGVMPFLAGALVKNTLGAILVPVLRGMVDRRYR</sequence>
<dbReference type="PIRSF" id="PIRSF016661">
    <property type="entry name" value="BioY"/>
    <property type="match status" value="1"/>
</dbReference>
<keyword evidence="2 3" id="KW-0472">Membrane</keyword>
<evidence type="ECO:0000256" key="3">
    <source>
        <dbReference type="SAM" id="Phobius"/>
    </source>
</evidence>
<comment type="subcellular location">
    <subcellularLocation>
        <location evidence="2">Cell membrane</location>
        <topology evidence="2">Multi-pass membrane protein</topology>
    </subcellularLocation>
</comment>
<feature type="transmembrane region" description="Helical" evidence="3">
    <location>
        <begin position="41"/>
        <end position="58"/>
    </location>
</feature>
<keyword evidence="5" id="KW-1185">Reference proteome</keyword>
<reference evidence="4 5" key="1">
    <citation type="submission" date="2016-03" db="EMBL/GenBank/DDBJ databases">
        <title>Microsymbionts genomes from the relict species Vavilovia formosa (Stev.) Fed.</title>
        <authorList>
            <person name="Kopat V."/>
            <person name="Chirak E."/>
            <person name="Kimeklis A."/>
            <person name="Andronov E."/>
        </authorList>
    </citation>
    <scope>NUCLEOTIDE SEQUENCE [LARGE SCALE GENOMIC DNA]</scope>
    <source>
        <strain evidence="4 5">Vaf07</strain>
    </source>
</reference>
<feature type="transmembrane region" description="Helical" evidence="3">
    <location>
        <begin position="65"/>
        <end position="83"/>
    </location>
</feature>
<protein>
    <recommendedName>
        <fullName evidence="2">Biotin transporter</fullName>
    </recommendedName>
</protein>
<dbReference type="EMBL" id="LVYV01000045">
    <property type="protein sequence ID" value="KZD21616.1"/>
    <property type="molecule type" value="Genomic_DNA"/>
</dbReference>